<evidence type="ECO:0000313" key="1">
    <source>
        <dbReference type="EMBL" id="CAK9861453.1"/>
    </source>
</evidence>
<proteinExistence type="predicted"/>
<name>A0ABP1AFY8_9BRYO</name>
<keyword evidence="2" id="KW-1185">Reference proteome</keyword>
<dbReference type="EMBL" id="OZ023713">
    <property type="protein sequence ID" value="CAK9861453.1"/>
    <property type="molecule type" value="Genomic_DNA"/>
</dbReference>
<dbReference type="Proteomes" id="UP001497522">
    <property type="component" value="Chromosome 12"/>
</dbReference>
<evidence type="ECO:0000313" key="2">
    <source>
        <dbReference type="Proteomes" id="UP001497522"/>
    </source>
</evidence>
<sequence>MGLKTDNSLVDVCMSKMEAAIENIASLAVIGNLVINQLIECEVVAVIIAKVASTEEPKRTMVMAKAKNVRQVVN</sequence>
<gene>
    <name evidence="1" type="ORF">CSSPJE1EN2_LOCUS4448</name>
</gene>
<organism evidence="1 2">
    <name type="scientific">Sphagnum jensenii</name>
    <dbReference type="NCBI Taxonomy" id="128206"/>
    <lineage>
        <taxon>Eukaryota</taxon>
        <taxon>Viridiplantae</taxon>
        <taxon>Streptophyta</taxon>
        <taxon>Embryophyta</taxon>
        <taxon>Bryophyta</taxon>
        <taxon>Sphagnophytina</taxon>
        <taxon>Sphagnopsida</taxon>
        <taxon>Sphagnales</taxon>
        <taxon>Sphagnaceae</taxon>
        <taxon>Sphagnum</taxon>
    </lineage>
</organism>
<protein>
    <submittedName>
        <fullName evidence="1">Uncharacterized protein</fullName>
    </submittedName>
</protein>
<accession>A0ABP1AFY8</accession>
<reference evidence="1" key="1">
    <citation type="submission" date="2024-03" db="EMBL/GenBank/DDBJ databases">
        <authorList>
            <consortium name="ELIXIR-Norway"/>
            <consortium name="Elixir Norway"/>
        </authorList>
    </citation>
    <scope>NUCLEOTIDE SEQUENCE</scope>
</reference>